<keyword evidence="9" id="KW-1185">Reference proteome</keyword>
<comment type="function">
    <text evidence="5">Modulates RecA activity.</text>
</comment>
<comment type="subcellular location">
    <subcellularLocation>
        <location evidence="1 5">Cytoplasm</location>
    </subcellularLocation>
</comment>
<dbReference type="Gene3D" id="1.10.10.10">
    <property type="entry name" value="Winged helix-like DNA-binding domain superfamily/Winged helix DNA-binding domain"/>
    <property type="match status" value="2"/>
</dbReference>
<dbReference type="EMBL" id="PTPX01000006">
    <property type="protein sequence ID" value="RAL19449.1"/>
    <property type="molecule type" value="Genomic_DNA"/>
</dbReference>
<feature type="domain" description="RecX second three-helical" evidence="6">
    <location>
        <begin position="53"/>
        <end position="93"/>
    </location>
</feature>
<evidence type="ECO:0000313" key="9">
    <source>
        <dbReference type="Proteomes" id="UP000248689"/>
    </source>
</evidence>
<reference evidence="9" key="1">
    <citation type="submission" date="2018-02" db="EMBL/GenBank/DDBJ databases">
        <title>Glaesserella australis sp. nov., isolated from the lungs of pigs.</title>
        <authorList>
            <person name="Turni C."/>
            <person name="Christensen H."/>
        </authorList>
    </citation>
    <scope>NUCLEOTIDE SEQUENCE [LARGE SCALE GENOMIC DNA]</scope>
    <source>
        <strain evidence="9">HS4635</strain>
    </source>
</reference>
<evidence type="ECO:0000256" key="5">
    <source>
        <dbReference type="HAMAP-Rule" id="MF_01114"/>
    </source>
</evidence>
<keyword evidence="4 5" id="KW-0963">Cytoplasm</keyword>
<evidence type="ECO:0000256" key="4">
    <source>
        <dbReference type="ARBA" id="ARBA00022490"/>
    </source>
</evidence>
<evidence type="ECO:0000256" key="2">
    <source>
        <dbReference type="ARBA" id="ARBA00009695"/>
    </source>
</evidence>
<dbReference type="AlphaFoldDB" id="A0A328BZC6"/>
<dbReference type="InterPro" id="IPR003783">
    <property type="entry name" value="Regulatory_RecX"/>
</dbReference>
<dbReference type="Pfam" id="PF21982">
    <property type="entry name" value="RecX_HTH1"/>
    <property type="match status" value="1"/>
</dbReference>
<gene>
    <name evidence="5" type="primary">recX</name>
    <name evidence="8" type="ORF">C5N92_03135</name>
</gene>
<evidence type="ECO:0000313" key="8">
    <source>
        <dbReference type="EMBL" id="RAL19449.1"/>
    </source>
</evidence>
<dbReference type="GO" id="GO:0006282">
    <property type="term" value="P:regulation of DNA repair"/>
    <property type="evidence" value="ECO:0007669"/>
    <property type="project" value="UniProtKB-UniRule"/>
</dbReference>
<evidence type="ECO:0000256" key="1">
    <source>
        <dbReference type="ARBA" id="ARBA00004496"/>
    </source>
</evidence>
<dbReference type="HAMAP" id="MF_01114">
    <property type="entry name" value="RecX"/>
    <property type="match status" value="1"/>
</dbReference>
<dbReference type="PANTHER" id="PTHR33602">
    <property type="entry name" value="REGULATORY PROTEIN RECX FAMILY PROTEIN"/>
    <property type="match status" value="1"/>
</dbReference>
<dbReference type="NCBIfam" id="NF001057">
    <property type="entry name" value="PRK00117.3-3"/>
    <property type="match status" value="1"/>
</dbReference>
<dbReference type="Proteomes" id="UP000248689">
    <property type="component" value="Unassembled WGS sequence"/>
</dbReference>
<dbReference type="InterPro" id="IPR036388">
    <property type="entry name" value="WH-like_DNA-bd_sf"/>
</dbReference>
<evidence type="ECO:0000259" key="6">
    <source>
        <dbReference type="Pfam" id="PF02631"/>
    </source>
</evidence>
<organism evidence="8 9">
    <name type="scientific">Glaesserella australis</name>
    <dbReference type="NCBI Taxonomy" id="2094024"/>
    <lineage>
        <taxon>Bacteria</taxon>
        <taxon>Pseudomonadati</taxon>
        <taxon>Pseudomonadota</taxon>
        <taxon>Gammaproteobacteria</taxon>
        <taxon>Pasteurellales</taxon>
        <taxon>Pasteurellaceae</taxon>
        <taxon>Glaesserella</taxon>
    </lineage>
</organism>
<dbReference type="PANTHER" id="PTHR33602:SF1">
    <property type="entry name" value="REGULATORY PROTEIN RECX FAMILY PROTEIN"/>
    <property type="match status" value="1"/>
</dbReference>
<dbReference type="Pfam" id="PF02631">
    <property type="entry name" value="RecX_HTH2"/>
    <property type="match status" value="1"/>
</dbReference>
<protein>
    <recommendedName>
        <fullName evidence="3 5">Regulatory protein RecX</fullName>
    </recommendedName>
</protein>
<proteinExistence type="inferred from homology"/>
<comment type="similarity">
    <text evidence="2 5">Belongs to the RecX family.</text>
</comment>
<dbReference type="RefSeq" id="WP_111749413.1">
    <property type="nucleotide sequence ID" value="NZ_PTPX01000006.1"/>
</dbReference>
<evidence type="ECO:0000256" key="3">
    <source>
        <dbReference type="ARBA" id="ARBA00018111"/>
    </source>
</evidence>
<dbReference type="OrthoDB" id="7066780at2"/>
<sequence>MKNKYSASSYLLYLLSKREYSEMELHHKLQLKEYELEEVEQAIIQAQTNGWQSDERFATSYVRYRSQQGYGPRRLKQELQQKGVKEWVISQALDESEIDFFELAERLFEKKRPRSWDLKAKQKMWRYMVSHGFYHDHFGHLLEIDYDEYDE</sequence>
<accession>A0A328BZC6</accession>
<feature type="domain" description="RecX first three-helical" evidence="7">
    <location>
        <begin position="10"/>
        <end position="43"/>
    </location>
</feature>
<dbReference type="GO" id="GO:0005737">
    <property type="term" value="C:cytoplasm"/>
    <property type="evidence" value="ECO:0007669"/>
    <property type="project" value="UniProtKB-SubCell"/>
</dbReference>
<dbReference type="InterPro" id="IPR053924">
    <property type="entry name" value="RecX_HTH_2nd"/>
</dbReference>
<comment type="caution">
    <text evidence="8">The sequence shown here is derived from an EMBL/GenBank/DDBJ whole genome shotgun (WGS) entry which is preliminary data.</text>
</comment>
<name>A0A328BZC6_9PAST</name>
<dbReference type="InterPro" id="IPR053926">
    <property type="entry name" value="RecX_HTH_1st"/>
</dbReference>
<evidence type="ECO:0000259" key="7">
    <source>
        <dbReference type="Pfam" id="PF21982"/>
    </source>
</evidence>